<evidence type="ECO:0000313" key="3">
    <source>
        <dbReference type="Proteomes" id="UP000447434"/>
    </source>
</evidence>
<evidence type="ECO:0000256" key="1">
    <source>
        <dbReference type="SAM" id="Phobius"/>
    </source>
</evidence>
<reference evidence="3" key="1">
    <citation type="journal article" date="2020" name="Nat. Commun.">
        <title>Genome sequence of the cluster root forming white lupin.</title>
        <authorList>
            <person name="Hufnagel B."/>
            <person name="Marques A."/>
            <person name="Soriano A."/>
            <person name="Marques L."/>
            <person name="Divol F."/>
            <person name="Doumas P."/>
            <person name="Sallet E."/>
            <person name="Mancinotti D."/>
            <person name="Carrere S."/>
            <person name="Marande W."/>
            <person name="Arribat S."/>
            <person name="Keller J."/>
            <person name="Huneau C."/>
            <person name="Blein T."/>
            <person name="Aime D."/>
            <person name="Laguerre M."/>
            <person name="Taylor J."/>
            <person name="Schubert V."/>
            <person name="Nelson M."/>
            <person name="Geu-Flores F."/>
            <person name="Crespi M."/>
            <person name="Gallardo-Guerrero K."/>
            <person name="Delaux P.-M."/>
            <person name="Salse J."/>
            <person name="Berges H."/>
            <person name="Guyot R."/>
            <person name="Gouzy J."/>
            <person name="Peret B."/>
        </authorList>
    </citation>
    <scope>NUCLEOTIDE SEQUENCE [LARGE SCALE GENOMIC DNA]</scope>
    <source>
        <strain evidence="3">cv. Amiga</strain>
    </source>
</reference>
<keyword evidence="1" id="KW-1133">Transmembrane helix</keyword>
<feature type="transmembrane region" description="Helical" evidence="1">
    <location>
        <begin position="20"/>
        <end position="45"/>
    </location>
</feature>
<dbReference type="OrthoDB" id="674685at2759"/>
<keyword evidence="1" id="KW-0472">Membrane</keyword>
<dbReference type="EMBL" id="WOCE01000017">
    <property type="protein sequence ID" value="KAE9596143.1"/>
    <property type="molecule type" value="Genomic_DNA"/>
</dbReference>
<dbReference type="AlphaFoldDB" id="A0A6A4NV09"/>
<name>A0A6A4NV09_LUPAL</name>
<gene>
    <name evidence="2" type="ORF">Lalb_Chr17g0346181</name>
</gene>
<comment type="caution">
    <text evidence="2">The sequence shown here is derived from an EMBL/GenBank/DDBJ whole genome shotgun (WGS) entry which is preliminary data.</text>
</comment>
<evidence type="ECO:0000313" key="2">
    <source>
        <dbReference type="EMBL" id="KAE9596143.1"/>
    </source>
</evidence>
<dbReference type="PANTHER" id="PTHR33237">
    <property type="entry name" value="F2P16.13 PROTEIN-RELATED"/>
    <property type="match status" value="1"/>
</dbReference>
<dbReference type="PANTHER" id="PTHR33237:SF31">
    <property type="entry name" value="F2P16.13 PROTEIN"/>
    <property type="match status" value="1"/>
</dbReference>
<proteinExistence type="predicted"/>
<protein>
    <recommendedName>
        <fullName evidence="4">Transmembrane protein</fullName>
    </recommendedName>
</protein>
<accession>A0A6A4NV09</accession>
<sequence length="151" mass="17691">MTRPLILTSRMHNLHFSTMPMIMSLFFVVVAVLSIFSIISFLCGIRKMKKKKKKHQTETEESTTGSKLNNNLSSKARSMVKLLCWRKVEAEARYDEEDYGDQDEQVLWRKNILMGERCRPIDFSGKILYDSKGNMLPDLSHHNEHQQHILY</sequence>
<keyword evidence="3" id="KW-1185">Reference proteome</keyword>
<evidence type="ECO:0008006" key="4">
    <source>
        <dbReference type="Google" id="ProtNLM"/>
    </source>
</evidence>
<organism evidence="2 3">
    <name type="scientific">Lupinus albus</name>
    <name type="common">White lupine</name>
    <name type="synonym">Lupinus termis</name>
    <dbReference type="NCBI Taxonomy" id="3870"/>
    <lineage>
        <taxon>Eukaryota</taxon>
        <taxon>Viridiplantae</taxon>
        <taxon>Streptophyta</taxon>
        <taxon>Embryophyta</taxon>
        <taxon>Tracheophyta</taxon>
        <taxon>Spermatophyta</taxon>
        <taxon>Magnoliopsida</taxon>
        <taxon>eudicotyledons</taxon>
        <taxon>Gunneridae</taxon>
        <taxon>Pentapetalae</taxon>
        <taxon>rosids</taxon>
        <taxon>fabids</taxon>
        <taxon>Fabales</taxon>
        <taxon>Fabaceae</taxon>
        <taxon>Papilionoideae</taxon>
        <taxon>50 kb inversion clade</taxon>
        <taxon>genistoids sensu lato</taxon>
        <taxon>core genistoids</taxon>
        <taxon>Genisteae</taxon>
        <taxon>Lupinus</taxon>
    </lineage>
</organism>
<dbReference type="Proteomes" id="UP000447434">
    <property type="component" value="Chromosome 17"/>
</dbReference>
<keyword evidence="1" id="KW-0812">Transmembrane</keyword>